<accession>A0A2K9ZFZ7</accession>
<evidence type="ECO:0000313" key="2">
    <source>
        <dbReference type="Proteomes" id="UP000238523"/>
    </source>
</evidence>
<dbReference type="Proteomes" id="UP000238523">
    <property type="component" value="Plasmid pRLN3"/>
</dbReference>
<gene>
    <name evidence="1" type="ORF">CUJ84_pRLN3000012</name>
</gene>
<keyword evidence="1" id="KW-0614">Plasmid</keyword>
<evidence type="ECO:0000313" key="1">
    <source>
        <dbReference type="EMBL" id="AUW47154.1"/>
    </source>
</evidence>
<sequence>MRVGEAKRKKEAAAVKAARAKRVLTAIEEVGIPIPTGMEYSDPRLVDAARTAGKLLDLAFDVMEKSNARANSVPVMTGLAMQLHGNLDYLLDHIVNNGGSPVSVGCHEGCAWCCHQNVEVSILEAILIAVETAHDERGTKFDERSQSLLSLSDRERAVQGEPCPFLDDRNKCSIYKVRPVACRSYLAPDPRQCESSFRLAKEGHESETQFYAEPQISGTAFKAVLDAMAFDFGYQHDLVDLVSTVATIRKDPSIIERWLSGEKVFEPKSHDSHFVQTT</sequence>
<dbReference type="InterPro" id="IPR005358">
    <property type="entry name" value="Puta_zinc/iron-chelating_dom"/>
</dbReference>
<evidence type="ECO:0008006" key="3">
    <source>
        <dbReference type="Google" id="ProtNLM"/>
    </source>
</evidence>
<name>A0A2K9ZFZ7_RHILE</name>
<organism evidence="1 2">
    <name type="scientific">Rhizobium leguminosarum</name>
    <dbReference type="NCBI Taxonomy" id="384"/>
    <lineage>
        <taxon>Bacteria</taxon>
        <taxon>Pseudomonadati</taxon>
        <taxon>Pseudomonadota</taxon>
        <taxon>Alphaproteobacteria</taxon>
        <taxon>Hyphomicrobiales</taxon>
        <taxon>Rhizobiaceae</taxon>
        <taxon>Rhizobium/Agrobacterium group</taxon>
        <taxon>Rhizobium</taxon>
    </lineage>
</organism>
<dbReference type="Pfam" id="PF03692">
    <property type="entry name" value="CxxCxxCC"/>
    <property type="match status" value="1"/>
</dbReference>
<proteinExistence type="predicted"/>
<geneLocation type="plasmid" evidence="2">
    <name>prln3</name>
</geneLocation>
<reference evidence="1 2" key="1">
    <citation type="submission" date="2017-11" db="EMBL/GenBank/DDBJ databases">
        <title>Complete genome of Rhizobium leguminosarum Norway, an ineffective micro-symbiont.</title>
        <authorList>
            <person name="Hoffrichter A."/>
            <person name="Liang J."/>
            <person name="Brachmann A."/>
            <person name="Marin M."/>
        </authorList>
    </citation>
    <scope>NUCLEOTIDE SEQUENCE [LARGE SCALE GENOMIC DNA]</scope>
    <source>
        <strain evidence="1 2">Norway</strain>
        <plasmid evidence="2">Plasmid prln3</plasmid>
    </source>
</reference>
<protein>
    <recommendedName>
        <fullName evidence="3">YkgJ family cysteine cluster protein</fullName>
    </recommendedName>
</protein>
<dbReference type="AlphaFoldDB" id="A0A2K9ZFZ7"/>
<dbReference type="EMBL" id="CP025015">
    <property type="protein sequence ID" value="AUW47154.1"/>
    <property type="molecule type" value="Genomic_DNA"/>
</dbReference>